<keyword evidence="11" id="KW-0408">Iron</keyword>
<reference evidence="17" key="1">
    <citation type="submission" date="2018-10" db="EMBL/GenBank/DDBJ databases">
        <authorList>
            <person name="Peiro R."/>
            <person name="Begona"/>
            <person name="Cbmso G."/>
            <person name="Lopez M."/>
            <person name="Gonzalez S."/>
            <person name="Sacristan E."/>
            <person name="Castillo E."/>
        </authorList>
    </citation>
    <scope>NUCLEOTIDE SEQUENCE [LARGE SCALE GENOMIC DNA]</scope>
</reference>
<name>A0A3S4B1M8_9BRAD</name>
<evidence type="ECO:0000256" key="2">
    <source>
        <dbReference type="ARBA" id="ARBA00001966"/>
    </source>
</evidence>
<evidence type="ECO:0000313" key="16">
    <source>
        <dbReference type="EMBL" id="VCU09409.1"/>
    </source>
</evidence>
<evidence type="ECO:0000256" key="3">
    <source>
        <dbReference type="ARBA" id="ARBA00002695"/>
    </source>
</evidence>
<dbReference type="Pfam" id="PF00330">
    <property type="entry name" value="Aconitase"/>
    <property type="match status" value="1"/>
</dbReference>
<evidence type="ECO:0000256" key="13">
    <source>
        <dbReference type="ARBA" id="ARBA00023239"/>
    </source>
</evidence>
<keyword evidence="14" id="KW-0100">Branched-chain amino acid biosynthesis</keyword>
<accession>A0A3S4B1M8</accession>
<feature type="domain" description="Aconitase/3-isopropylmalate dehydratase large subunit alpha/beta/alpha" evidence="15">
    <location>
        <begin position="12"/>
        <end position="463"/>
    </location>
</feature>
<evidence type="ECO:0000256" key="7">
    <source>
        <dbReference type="ARBA" id="ARBA00022430"/>
    </source>
</evidence>
<comment type="pathway">
    <text evidence="4">Amino-acid biosynthesis; L-leucine biosynthesis; L-leucine from 3-methyl-2-oxobutanoate: step 2/4.</text>
</comment>
<keyword evidence="10" id="KW-0479">Metal-binding</keyword>
<evidence type="ECO:0000256" key="6">
    <source>
        <dbReference type="ARBA" id="ARBA00011998"/>
    </source>
</evidence>
<comment type="cofactor">
    <cofactor evidence="2">
        <name>[4Fe-4S] cluster</name>
        <dbReference type="ChEBI" id="CHEBI:49883"/>
    </cofactor>
</comment>
<evidence type="ECO:0000313" key="17">
    <source>
        <dbReference type="Proteomes" id="UP000289200"/>
    </source>
</evidence>
<dbReference type="EC" id="4.2.1.33" evidence="6"/>
<protein>
    <recommendedName>
        <fullName evidence="6">3-isopropylmalate dehydratase</fullName>
        <ecNumber evidence="6">4.2.1.33</ecNumber>
    </recommendedName>
</protein>
<gene>
    <name evidence="16" type="primary">leuC_1</name>
    <name evidence="16" type="ORF">RHODGE_RHODGE_02581</name>
</gene>
<evidence type="ECO:0000256" key="8">
    <source>
        <dbReference type="ARBA" id="ARBA00022485"/>
    </source>
</evidence>
<dbReference type="InterPro" id="IPR050067">
    <property type="entry name" value="IPM_dehydratase_rel_enz"/>
</dbReference>
<organism evidence="16 17">
    <name type="scientific">Rhodoplanes serenus</name>
    <dbReference type="NCBI Taxonomy" id="200615"/>
    <lineage>
        <taxon>Bacteria</taxon>
        <taxon>Pseudomonadati</taxon>
        <taxon>Pseudomonadota</taxon>
        <taxon>Alphaproteobacteria</taxon>
        <taxon>Hyphomicrobiales</taxon>
        <taxon>Nitrobacteraceae</taxon>
        <taxon>Rhodoplanes</taxon>
    </lineage>
</organism>
<comment type="catalytic activity">
    <reaction evidence="1">
        <text>(2R,3S)-3-isopropylmalate = (2S)-2-isopropylmalate</text>
        <dbReference type="Rhea" id="RHEA:32287"/>
        <dbReference type="ChEBI" id="CHEBI:1178"/>
        <dbReference type="ChEBI" id="CHEBI:35121"/>
        <dbReference type="EC" id="4.2.1.33"/>
    </reaction>
</comment>
<dbReference type="InterPro" id="IPR036008">
    <property type="entry name" value="Aconitase_4Fe-4S_dom"/>
</dbReference>
<dbReference type="GO" id="GO:0046872">
    <property type="term" value="F:metal ion binding"/>
    <property type="evidence" value="ECO:0007669"/>
    <property type="project" value="UniProtKB-KW"/>
</dbReference>
<dbReference type="Gene3D" id="3.30.499.10">
    <property type="entry name" value="Aconitase, domain 3"/>
    <property type="match status" value="2"/>
</dbReference>
<dbReference type="NCBIfam" id="NF004016">
    <property type="entry name" value="PRK05478.1"/>
    <property type="match status" value="1"/>
</dbReference>
<dbReference type="PROSITE" id="PS00450">
    <property type="entry name" value="ACONITASE_1"/>
    <property type="match status" value="1"/>
</dbReference>
<proteinExistence type="predicted"/>
<dbReference type="NCBIfam" id="NF009116">
    <property type="entry name" value="PRK12466.1"/>
    <property type="match status" value="1"/>
</dbReference>
<evidence type="ECO:0000259" key="15">
    <source>
        <dbReference type="Pfam" id="PF00330"/>
    </source>
</evidence>
<comment type="caution">
    <text evidence="16">The sequence shown here is derived from an EMBL/GenBank/DDBJ whole genome shotgun (WGS) entry which is preliminary data.</text>
</comment>
<dbReference type="GO" id="GO:0009098">
    <property type="term" value="P:L-leucine biosynthetic process"/>
    <property type="evidence" value="ECO:0007669"/>
    <property type="project" value="UniProtKB-UniPathway"/>
</dbReference>
<keyword evidence="8" id="KW-0004">4Fe-4S</keyword>
<dbReference type="PANTHER" id="PTHR43822">
    <property type="entry name" value="HOMOACONITASE, MITOCHONDRIAL-RELATED"/>
    <property type="match status" value="1"/>
</dbReference>
<dbReference type="EMBL" id="UWOC01000147">
    <property type="protein sequence ID" value="VCU09409.1"/>
    <property type="molecule type" value="Genomic_DNA"/>
</dbReference>
<dbReference type="Proteomes" id="UP000289200">
    <property type="component" value="Unassembled WGS sequence"/>
</dbReference>
<dbReference type="SUPFAM" id="SSF53732">
    <property type="entry name" value="Aconitase iron-sulfur domain"/>
    <property type="match status" value="1"/>
</dbReference>
<dbReference type="PRINTS" id="PR00415">
    <property type="entry name" value="ACONITASE"/>
</dbReference>
<keyword evidence="17" id="KW-1185">Reference proteome</keyword>
<evidence type="ECO:0000256" key="12">
    <source>
        <dbReference type="ARBA" id="ARBA00023014"/>
    </source>
</evidence>
<keyword evidence="7" id="KW-0432">Leucine biosynthesis</keyword>
<dbReference type="AlphaFoldDB" id="A0A3S4B1M8"/>
<dbReference type="UniPathway" id="UPA00048">
    <property type="reaction ID" value="UER00071"/>
</dbReference>
<evidence type="ECO:0000256" key="4">
    <source>
        <dbReference type="ARBA" id="ARBA00004729"/>
    </source>
</evidence>
<evidence type="ECO:0000256" key="10">
    <source>
        <dbReference type="ARBA" id="ARBA00022723"/>
    </source>
</evidence>
<dbReference type="NCBIfam" id="TIGR00170">
    <property type="entry name" value="leuC"/>
    <property type="match status" value="1"/>
</dbReference>
<dbReference type="InterPro" id="IPR001030">
    <property type="entry name" value="Acoase/IPM_deHydtase_lsu_aba"/>
</dbReference>
<dbReference type="PANTHER" id="PTHR43822:SF9">
    <property type="entry name" value="3-ISOPROPYLMALATE DEHYDRATASE"/>
    <property type="match status" value="1"/>
</dbReference>
<keyword evidence="13" id="KW-0456">Lyase</keyword>
<dbReference type="GO" id="GO:0051539">
    <property type="term" value="F:4 iron, 4 sulfur cluster binding"/>
    <property type="evidence" value="ECO:0007669"/>
    <property type="project" value="UniProtKB-KW"/>
</dbReference>
<sequence>MTMTPHGRTVIDRIWDAHVVTELGGERTLLHIDRILLHERTGPALLAGLAAAGREPAHPELVFGMMDHTVDTRPTRSEDPRAPSGSVFIDSFRQRTAAAGIRVFDLGDPRQGIVHVVSPEQGIVLPGSTVVCPDSHTCTLGGIGALAWGIGSTEGEHAVATQTLVRPWPRRMQVRFDGRLSAGVSAKDLVLALIARFGVNGGQGCAIEFAGEAVQAMPVEARLTLCNMAVEFGAWTGLVAPDDTTIEWIAGRPFAPGGTLWDRAVAHWRSLVSDPDADWCEMLSLDAGALAPQVTWGTNPGQTVAIDQPVPDPAAAPDGQRRAAMERALAYMDLRPGTPLAGTPIEAAFIGSCTNSRLPDLREAAAVLRGRRVAEGVRAIVVPGSTAVRAAAEAEGLDHVFTAAGFEWRKSGCSLCFFSGADDFGGARRVISTTNRNFEGRQGPGVRTHLASPATVAASAVAGRIADVRHTPRS</sequence>
<dbReference type="InterPro" id="IPR004430">
    <property type="entry name" value="3-IsopropMal_deHydase_lsu"/>
</dbReference>
<dbReference type="InterPro" id="IPR018136">
    <property type="entry name" value="Aconitase_4Fe-4S_BS"/>
</dbReference>
<evidence type="ECO:0000256" key="9">
    <source>
        <dbReference type="ARBA" id="ARBA00022605"/>
    </source>
</evidence>
<dbReference type="GO" id="GO:0003861">
    <property type="term" value="F:3-isopropylmalate dehydratase activity"/>
    <property type="evidence" value="ECO:0007669"/>
    <property type="project" value="UniProtKB-EC"/>
</dbReference>
<evidence type="ECO:0000256" key="14">
    <source>
        <dbReference type="ARBA" id="ARBA00023304"/>
    </source>
</evidence>
<keyword evidence="9" id="KW-0028">Amino-acid biosynthesis</keyword>
<comment type="function">
    <text evidence="3">Catalyzes the isomerization between 2-isopropylmalate and 3-isopropylmalate, via the formation of 2-isopropylmaleate.</text>
</comment>
<evidence type="ECO:0000256" key="5">
    <source>
        <dbReference type="ARBA" id="ARBA00011271"/>
    </source>
</evidence>
<evidence type="ECO:0000256" key="1">
    <source>
        <dbReference type="ARBA" id="ARBA00000491"/>
    </source>
</evidence>
<dbReference type="InterPro" id="IPR015931">
    <property type="entry name" value="Acnase/IPM_dHydase_lsu_aba_1/3"/>
</dbReference>
<comment type="subunit">
    <text evidence="5">Heterodimer of LeuC and LeuD.</text>
</comment>
<keyword evidence="12" id="KW-0411">Iron-sulfur</keyword>
<evidence type="ECO:0000256" key="11">
    <source>
        <dbReference type="ARBA" id="ARBA00023004"/>
    </source>
</evidence>